<dbReference type="EMBL" id="MAAX01000071">
    <property type="protein sequence ID" value="OUS18066.1"/>
    <property type="molecule type" value="Genomic_DNA"/>
</dbReference>
<accession>A0A1Z8B641</accession>
<organism evidence="2 3">
    <name type="scientific">Nonlabens dokdonensis</name>
    <dbReference type="NCBI Taxonomy" id="328515"/>
    <lineage>
        <taxon>Bacteria</taxon>
        <taxon>Pseudomonadati</taxon>
        <taxon>Bacteroidota</taxon>
        <taxon>Flavobacteriia</taxon>
        <taxon>Flavobacteriales</taxon>
        <taxon>Flavobacteriaceae</taxon>
        <taxon>Nonlabens</taxon>
    </lineage>
</organism>
<dbReference type="Proteomes" id="UP000196102">
    <property type="component" value="Unassembled WGS sequence"/>
</dbReference>
<proteinExistence type="predicted"/>
<protein>
    <submittedName>
        <fullName evidence="2">Uncharacterized protein</fullName>
    </submittedName>
</protein>
<name>A0A1Z8B641_9FLAO</name>
<dbReference type="RefSeq" id="WP_304015313.1">
    <property type="nucleotide sequence ID" value="NZ_CAJXYO010000003.1"/>
</dbReference>
<gene>
    <name evidence="2" type="ORF">A9Q93_04005</name>
</gene>
<comment type="caution">
    <text evidence="2">The sequence shown here is derived from an EMBL/GenBank/DDBJ whole genome shotgun (WGS) entry which is preliminary data.</text>
</comment>
<reference evidence="3" key="1">
    <citation type="journal article" date="2017" name="Proc. Natl. Acad. Sci. U.S.A.">
        <title>Simulation of Deepwater Horizon oil plume reveals substrate specialization within a complex community of hydrocarbon-degraders.</title>
        <authorList>
            <person name="Hu P."/>
            <person name="Dubinsky E.A."/>
            <person name="Probst A.J."/>
            <person name="Wang J."/>
            <person name="Sieber C.M.K."/>
            <person name="Tom L.M."/>
            <person name="Gardinali P."/>
            <person name="Banfield J.F."/>
            <person name="Atlas R.M."/>
            <person name="Andersen G.L."/>
        </authorList>
    </citation>
    <scope>NUCLEOTIDE SEQUENCE [LARGE SCALE GENOMIC DNA]</scope>
</reference>
<feature type="compositionally biased region" description="Pro residues" evidence="1">
    <location>
        <begin position="166"/>
        <end position="179"/>
    </location>
</feature>
<evidence type="ECO:0000256" key="1">
    <source>
        <dbReference type="SAM" id="MobiDB-lite"/>
    </source>
</evidence>
<feature type="region of interest" description="Disordered" evidence="1">
    <location>
        <begin position="161"/>
        <end position="183"/>
    </location>
</feature>
<evidence type="ECO:0000313" key="3">
    <source>
        <dbReference type="Proteomes" id="UP000196102"/>
    </source>
</evidence>
<dbReference type="AlphaFoldDB" id="A0A1Z8B641"/>
<sequence>MSSCKFESVSCVFENKSFLKEIGFILVIILKIVMKKKFYLPLIALLFIFSCETDEIKEIDNKASLEDNVSKRGANNGILLNYQDHKEMLARNSFIVGELMRLDSNDKNYVFSSLNSSTNSVLMSDLFTGQNSSMFLRHYKYLAQYAIINYEGCRDIFETVTTPDSQPWPPRQTPVPYPAPETDSAQTSPMVLSLINNLIFNNTEIVIQASPNPEDIYTVGHPLNANSSNLGTFIYDTPTIYIPRGKRSQRCAVYSEEVIVDNSTVDNNRAIVLSRPNLSNGNPYSYVNFDVNTFLSNLGNTNLSKL</sequence>
<evidence type="ECO:0000313" key="2">
    <source>
        <dbReference type="EMBL" id="OUS18066.1"/>
    </source>
</evidence>